<dbReference type="EMBL" id="JBGMDY010000005">
    <property type="protein sequence ID" value="KAL2333457.1"/>
    <property type="molecule type" value="Genomic_DNA"/>
</dbReference>
<dbReference type="InterPro" id="IPR002156">
    <property type="entry name" value="RNaseH_domain"/>
</dbReference>
<dbReference type="InterPro" id="IPR053151">
    <property type="entry name" value="RNase_H-like"/>
</dbReference>
<comment type="caution">
    <text evidence="2">The sequence shown here is derived from an EMBL/GenBank/DDBJ whole genome shotgun (WGS) entry which is preliminary data.</text>
</comment>
<name>A0ABD1MCI6_9FABA</name>
<dbReference type="AlphaFoldDB" id="A0ABD1MCI6"/>
<dbReference type="Gene3D" id="3.30.420.10">
    <property type="entry name" value="Ribonuclease H-like superfamily/Ribonuclease H"/>
    <property type="match status" value="1"/>
</dbReference>
<accession>A0ABD1MCI6</accession>
<protein>
    <recommendedName>
        <fullName evidence="1">RNase H type-1 domain-containing protein</fullName>
    </recommendedName>
</protein>
<gene>
    <name evidence="2" type="ORF">Fmac_014670</name>
</gene>
<evidence type="ECO:0000313" key="3">
    <source>
        <dbReference type="Proteomes" id="UP001603857"/>
    </source>
</evidence>
<dbReference type="InterPro" id="IPR036397">
    <property type="entry name" value="RNaseH_sf"/>
</dbReference>
<organism evidence="2 3">
    <name type="scientific">Flemingia macrophylla</name>
    <dbReference type="NCBI Taxonomy" id="520843"/>
    <lineage>
        <taxon>Eukaryota</taxon>
        <taxon>Viridiplantae</taxon>
        <taxon>Streptophyta</taxon>
        <taxon>Embryophyta</taxon>
        <taxon>Tracheophyta</taxon>
        <taxon>Spermatophyta</taxon>
        <taxon>Magnoliopsida</taxon>
        <taxon>eudicotyledons</taxon>
        <taxon>Gunneridae</taxon>
        <taxon>Pentapetalae</taxon>
        <taxon>rosids</taxon>
        <taxon>fabids</taxon>
        <taxon>Fabales</taxon>
        <taxon>Fabaceae</taxon>
        <taxon>Papilionoideae</taxon>
        <taxon>50 kb inversion clade</taxon>
        <taxon>NPAAA clade</taxon>
        <taxon>indigoferoid/millettioid clade</taxon>
        <taxon>Phaseoleae</taxon>
        <taxon>Flemingia</taxon>
    </lineage>
</organism>
<proteinExistence type="predicted"/>
<evidence type="ECO:0000313" key="2">
    <source>
        <dbReference type="EMBL" id="KAL2333457.1"/>
    </source>
</evidence>
<sequence length="122" mass="14113">MLNIDRSWNPNLKVMDYGRVVRDIVGRWKCGFMNSFGGGDPLCVELLALEARLHFCREVGFKFLICNLDCIIVVSKLQKNPQYDYMRHKHVNVIANVLNHDWKMYFDSVPMEVNVVAHGLAN</sequence>
<dbReference type="Pfam" id="PF13456">
    <property type="entry name" value="RVT_3"/>
    <property type="match status" value="1"/>
</dbReference>
<keyword evidence="3" id="KW-1185">Reference proteome</keyword>
<dbReference type="Proteomes" id="UP001603857">
    <property type="component" value="Unassembled WGS sequence"/>
</dbReference>
<dbReference type="InterPro" id="IPR012337">
    <property type="entry name" value="RNaseH-like_sf"/>
</dbReference>
<feature type="domain" description="RNase H type-1" evidence="1">
    <location>
        <begin position="16"/>
        <end position="122"/>
    </location>
</feature>
<dbReference type="PANTHER" id="PTHR47723">
    <property type="entry name" value="OS05G0353850 PROTEIN"/>
    <property type="match status" value="1"/>
</dbReference>
<dbReference type="CDD" id="cd06222">
    <property type="entry name" value="RNase_H_like"/>
    <property type="match status" value="1"/>
</dbReference>
<dbReference type="PANTHER" id="PTHR47723:SF20">
    <property type="entry name" value="RNASE H TYPE-1 DOMAIN-CONTAINING PROTEIN"/>
    <property type="match status" value="1"/>
</dbReference>
<evidence type="ECO:0000259" key="1">
    <source>
        <dbReference type="Pfam" id="PF13456"/>
    </source>
</evidence>
<dbReference type="InterPro" id="IPR044730">
    <property type="entry name" value="RNase_H-like_dom_plant"/>
</dbReference>
<reference evidence="2 3" key="1">
    <citation type="submission" date="2024-08" db="EMBL/GenBank/DDBJ databases">
        <title>Insights into the chromosomal genome structure of Flemingia macrophylla.</title>
        <authorList>
            <person name="Ding Y."/>
            <person name="Zhao Y."/>
            <person name="Bi W."/>
            <person name="Wu M."/>
            <person name="Zhao G."/>
            <person name="Gong Y."/>
            <person name="Li W."/>
            <person name="Zhang P."/>
        </authorList>
    </citation>
    <scope>NUCLEOTIDE SEQUENCE [LARGE SCALE GENOMIC DNA]</scope>
    <source>
        <strain evidence="2">DYQJB</strain>
        <tissue evidence="2">Leaf</tissue>
    </source>
</reference>
<dbReference type="SUPFAM" id="SSF53098">
    <property type="entry name" value="Ribonuclease H-like"/>
    <property type="match status" value="1"/>
</dbReference>